<name>A0ABX8RAI8_9CLOT</name>
<feature type="domain" description="POTRA" evidence="9">
    <location>
        <begin position="41"/>
        <end position="109"/>
    </location>
</feature>
<reference evidence="10" key="1">
    <citation type="submission" date="2021-07" db="EMBL/GenBank/DDBJ databases">
        <title>Complete genome sequence of Crassaminicella sp. 143-21, isolated from a deep-sea hydrothermal vent.</title>
        <authorList>
            <person name="Li X."/>
        </authorList>
    </citation>
    <scope>NUCLEOTIDE SEQUENCE</scope>
    <source>
        <strain evidence="10">143-21</strain>
    </source>
</reference>
<dbReference type="RefSeq" id="WP_218282519.1">
    <property type="nucleotide sequence ID" value="NZ_CP078093.1"/>
</dbReference>
<sequence>MKKYHKSIDKKVKARKKGIIFLIMILVSVVSFIIIFKTDIFKIKKIEVYGNTTISKEEIVAESGIILGNHILKESIKDIESNLYNNPYVKTADVKRKLPDRMVIQIVEREEEAAIPFMNEFLIIDEDGMVLRSSTSNGNLKIIKGLEFTNFIEGAILTVKDKSQLSKALEIVRGINKNQILIKELDVTNKKDIIIKFTDNLSCKIGEGNNLDYRLKVLKKILEDLNQKKIIRGVIDISHEGYPSYRPVE</sequence>
<dbReference type="PANTHER" id="PTHR37820">
    <property type="entry name" value="CELL DIVISION PROTEIN DIVIB"/>
    <property type="match status" value="1"/>
</dbReference>
<organism evidence="10 11">
    <name type="scientific">Crassaminicella indica</name>
    <dbReference type="NCBI Taxonomy" id="2855394"/>
    <lineage>
        <taxon>Bacteria</taxon>
        <taxon>Bacillati</taxon>
        <taxon>Bacillota</taxon>
        <taxon>Clostridia</taxon>
        <taxon>Eubacteriales</taxon>
        <taxon>Clostridiaceae</taxon>
        <taxon>Crassaminicella</taxon>
    </lineage>
</organism>
<keyword evidence="2" id="KW-1003">Cell membrane</keyword>
<keyword evidence="4 8" id="KW-0812">Transmembrane</keyword>
<evidence type="ECO:0000256" key="6">
    <source>
        <dbReference type="ARBA" id="ARBA00023136"/>
    </source>
</evidence>
<keyword evidence="5 8" id="KW-1133">Transmembrane helix</keyword>
<evidence type="ECO:0000256" key="4">
    <source>
        <dbReference type="ARBA" id="ARBA00022692"/>
    </source>
</evidence>
<evidence type="ECO:0000256" key="7">
    <source>
        <dbReference type="ARBA" id="ARBA00023306"/>
    </source>
</evidence>
<accession>A0ABX8RAI8</accession>
<evidence type="ECO:0000256" key="3">
    <source>
        <dbReference type="ARBA" id="ARBA00022618"/>
    </source>
</evidence>
<dbReference type="PANTHER" id="PTHR37820:SF1">
    <property type="entry name" value="CELL DIVISION PROTEIN FTSQ"/>
    <property type="match status" value="1"/>
</dbReference>
<evidence type="ECO:0000256" key="8">
    <source>
        <dbReference type="SAM" id="Phobius"/>
    </source>
</evidence>
<keyword evidence="11" id="KW-1185">Reference proteome</keyword>
<evidence type="ECO:0000259" key="9">
    <source>
        <dbReference type="PROSITE" id="PS51779"/>
    </source>
</evidence>
<dbReference type="InterPro" id="IPR013685">
    <property type="entry name" value="POTRA_FtsQ_type"/>
</dbReference>
<dbReference type="Pfam" id="PF08478">
    <property type="entry name" value="POTRA_1"/>
    <property type="match status" value="1"/>
</dbReference>
<dbReference type="PROSITE" id="PS51779">
    <property type="entry name" value="POTRA"/>
    <property type="match status" value="1"/>
</dbReference>
<gene>
    <name evidence="10" type="ORF">KVH43_10710</name>
</gene>
<evidence type="ECO:0000256" key="2">
    <source>
        <dbReference type="ARBA" id="ARBA00022475"/>
    </source>
</evidence>
<dbReference type="InterPro" id="IPR034746">
    <property type="entry name" value="POTRA"/>
</dbReference>
<evidence type="ECO:0000313" key="10">
    <source>
        <dbReference type="EMBL" id="QXM05821.1"/>
    </source>
</evidence>
<evidence type="ECO:0000256" key="5">
    <source>
        <dbReference type="ARBA" id="ARBA00022989"/>
    </source>
</evidence>
<keyword evidence="6 8" id="KW-0472">Membrane</keyword>
<feature type="transmembrane region" description="Helical" evidence="8">
    <location>
        <begin position="20"/>
        <end position="36"/>
    </location>
</feature>
<proteinExistence type="predicted"/>
<evidence type="ECO:0000313" key="11">
    <source>
        <dbReference type="Proteomes" id="UP000886818"/>
    </source>
</evidence>
<dbReference type="Proteomes" id="UP000886818">
    <property type="component" value="Chromosome"/>
</dbReference>
<keyword evidence="7" id="KW-0131">Cell cycle</keyword>
<keyword evidence="3" id="KW-0132">Cell division</keyword>
<dbReference type="EMBL" id="CP078093">
    <property type="protein sequence ID" value="QXM05821.1"/>
    <property type="molecule type" value="Genomic_DNA"/>
</dbReference>
<dbReference type="InterPro" id="IPR005548">
    <property type="entry name" value="Cell_div_FtsQ/DivIB_C"/>
</dbReference>
<dbReference type="InterPro" id="IPR050487">
    <property type="entry name" value="FtsQ_DivIB"/>
</dbReference>
<evidence type="ECO:0000256" key="1">
    <source>
        <dbReference type="ARBA" id="ARBA00004370"/>
    </source>
</evidence>
<dbReference type="Pfam" id="PF03799">
    <property type="entry name" value="FtsQ_DivIB_C"/>
    <property type="match status" value="1"/>
</dbReference>
<protein>
    <submittedName>
        <fullName evidence="10">FtsQ-type POTRA domain-containing protein</fullName>
    </submittedName>
</protein>
<comment type="subcellular location">
    <subcellularLocation>
        <location evidence="1">Membrane</location>
    </subcellularLocation>
</comment>